<evidence type="ECO:0000313" key="1">
    <source>
        <dbReference type="EMBL" id="SFS87476.1"/>
    </source>
</evidence>
<dbReference type="EMBL" id="FPAG01000005">
    <property type="protein sequence ID" value="SFS87476.1"/>
    <property type="molecule type" value="Genomic_DNA"/>
</dbReference>
<protein>
    <submittedName>
        <fullName evidence="1">Uncharacterized protein</fullName>
    </submittedName>
</protein>
<dbReference type="AlphaFoldDB" id="A0A1I6TE64"/>
<proteinExistence type="predicted"/>
<accession>A0A1I6TE64</accession>
<reference evidence="1 2" key="1">
    <citation type="submission" date="2016-10" db="EMBL/GenBank/DDBJ databases">
        <authorList>
            <person name="de Groot N.N."/>
        </authorList>
    </citation>
    <scope>NUCLEOTIDE SEQUENCE [LARGE SCALE GENOMIC DNA]</scope>
    <source>
        <strain evidence="1 2">CGMCC 1.6114</strain>
    </source>
</reference>
<gene>
    <name evidence="1" type="ORF">SAMN04487906_1997</name>
</gene>
<organism evidence="1 2">
    <name type="scientific">Zhouia amylolytica</name>
    <dbReference type="NCBI Taxonomy" id="376730"/>
    <lineage>
        <taxon>Bacteria</taxon>
        <taxon>Pseudomonadati</taxon>
        <taxon>Bacteroidota</taxon>
        <taxon>Flavobacteriia</taxon>
        <taxon>Flavobacteriales</taxon>
        <taxon>Flavobacteriaceae</taxon>
        <taxon>Zhouia</taxon>
    </lineage>
</organism>
<evidence type="ECO:0000313" key="2">
    <source>
        <dbReference type="Proteomes" id="UP000183209"/>
    </source>
</evidence>
<name>A0A1I6TE64_9FLAO</name>
<dbReference type="Proteomes" id="UP000183209">
    <property type="component" value="Unassembled WGS sequence"/>
</dbReference>
<sequence length="47" mass="5606">MANFYSKEFSNTTELKPNRETIDFLLNYSRALSVINYKDIQFENILN</sequence>